<dbReference type="InterPro" id="IPR022625">
    <property type="entry name" value="TypeI_RM_Rsu_C"/>
</dbReference>
<evidence type="ECO:0000313" key="3">
    <source>
        <dbReference type="EMBL" id="VFJ94579.1"/>
    </source>
</evidence>
<sequence length="227" mass="26750">MRAFRQLIRLLNVLKPFSEFSFHDLELSEQTFEDFKSKYLDIYELTKEGKGEKVSIIEEVDFELELIRRDEINVAYILELLVDLHRKRSSTDAQEQGEATERHKDILAILGKETGLRSKRELIERFIDDYMPALAADDEIKPVFLDYWSNRRREAMAELCQTEGMKPEAVTEIIGAYHFTGKRPLRDSIFNALETRPKLMERKEIFKRVVRKPMDLIRIFDEGMGDI</sequence>
<accession>A0A450UMV7</accession>
<organism evidence="2">
    <name type="scientific">Candidatus Kentrum eta</name>
    <dbReference type="NCBI Taxonomy" id="2126337"/>
    <lineage>
        <taxon>Bacteria</taxon>
        <taxon>Pseudomonadati</taxon>
        <taxon>Pseudomonadota</taxon>
        <taxon>Gammaproteobacteria</taxon>
        <taxon>Candidatus Kentrum</taxon>
    </lineage>
</organism>
<dbReference type="EMBL" id="CAADFJ010000058">
    <property type="protein sequence ID" value="VFK01123.1"/>
    <property type="molecule type" value="Genomic_DNA"/>
</dbReference>
<gene>
    <name evidence="2" type="ORF">BECKH772A_GA0070896_1006214</name>
    <name evidence="3" type="ORF">BECKH772B_GA0070898_1006314</name>
    <name evidence="4" type="ORF">BECKH772C_GA0070978_1005814</name>
</gene>
<evidence type="ECO:0000259" key="1">
    <source>
        <dbReference type="Pfam" id="PF12008"/>
    </source>
</evidence>
<proteinExistence type="predicted"/>
<dbReference type="Pfam" id="PF12008">
    <property type="entry name" value="EcoR124_C"/>
    <property type="match status" value="1"/>
</dbReference>
<feature type="domain" description="Type I restriction enzyme R protein C-terminal" evidence="1">
    <location>
        <begin position="2"/>
        <end position="215"/>
    </location>
</feature>
<name>A0A450UMV7_9GAMM</name>
<dbReference type="EMBL" id="CAADFG010000062">
    <property type="protein sequence ID" value="VFJ93859.1"/>
    <property type="molecule type" value="Genomic_DNA"/>
</dbReference>
<protein>
    <submittedName>
        <fullName evidence="2">Type I restriction and modification enzyme -subunit R C terminal</fullName>
    </submittedName>
</protein>
<dbReference type="Gene3D" id="1.20.58.910">
    <property type="match status" value="1"/>
</dbReference>
<dbReference type="AlphaFoldDB" id="A0A450UMV7"/>
<evidence type="ECO:0000313" key="4">
    <source>
        <dbReference type="EMBL" id="VFK01123.1"/>
    </source>
</evidence>
<dbReference type="EMBL" id="CAADFI010000063">
    <property type="protein sequence ID" value="VFJ94579.1"/>
    <property type="molecule type" value="Genomic_DNA"/>
</dbReference>
<reference evidence="2" key="1">
    <citation type="submission" date="2019-02" db="EMBL/GenBank/DDBJ databases">
        <authorList>
            <person name="Gruber-Vodicka R. H."/>
            <person name="Seah K. B. B."/>
        </authorList>
    </citation>
    <scope>NUCLEOTIDE SEQUENCE</scope>
    <source>
        <strain evidence="4">BECK_SA2B12</strain>
        <strain evidence="2">BECK_SA2B15</strain>
        <strain evidence="3">BECK_SA2B20</strain>
    </source>
</reference>
<evidence type="ECO:0000313" key="2">
    <source>
        <dbReference type="EMBL" id="VFJ93859.1"/>
    </source>
</evidence>